<evidence type="ECO:0000256" key="5">
    <source>
        <dbReference type="PROSITE-ProRule" id="PRU00169"/>
    </source>
</evidence>
<proteinExistence type="predicted"/>
<keyword evidence="1 5" id="KW-0597">Phosphoprotein</keyword>
<dbReference type="PROSITE" id="PS50043">
    <property type="entry name" value="HTH_LUXR_2"/>
    <property type="match status" value="1"/>
</dbReference>
<feature type="domain" description="Response regulatory" evidence="7">
    <location>
        <begin position="3"/>
        <end position="132"/>
    </location>
</feature>
<evidence type="ECO:0000256" key="1">
    <source>
        <dbReference type="ARBA" id="ARBA00022553"/>
    </source>
</evidence>
<dbReference type="InterPro" id="IPR039420">
    <property type="entry name" value="WalR-like"/>
</dbReference>
<dbReference type="Pfam" id="PF00196">
    <property type="entry name" value="GerE"/>
    <property type="match status" value="1"/>
</dbReference>
<evidence type="ECO:0000259" key="7">
    <source>
        <dbReference type="PROSITE" id="PS50110"/>
    </source>
</evidence>
<evidence type="ECO:0000259" key="6">
    <source>
        <dbReference type="PROSITE" id="PS50043"/>
    </source>
</evidence>
<dbReference type="Pfam" id="PF00072">
    <property type="entry name" value="Response_reg"/>
    <property type="match status" value="1"/>
</dbReference>
<gene>
    <name evidence="8" type="ORF">AB5J56_40040</name>
</gene>
<keyword evidence="4" id="KW-0804">Transcription</keyword>
<name>A0AB39PI04_9ACTN</name>
<dbReference type="EMBL" id="CP163435">
    <property type="protein sequence ID" value="XDQ30523.1"/>
    <property type="molecule type" value="Genomic_DNA"/>
</dbReference>
<dbReference type="CDD" id="cd17535">
    <property type="entry name" value="REC_NarL-like"/>
    <property type="match status" value="1"/>
</dbReference>
<keyword evidence="2" id="KW-0805">Transcription regulation</keyword>
<protein>
    <submittedName>
        <fullName evidence="8">LuxR C-terminal-related transcriptional regulator</fullName>
    </submittedName>
</protein>
<dbReference type="AlphaFoldDB" id="A0AB39PI04"/>
<dbReference type="GO" id="GO:0003677">
    <property type="term" value="F:DNA binding"/>
    <property type="evidence" value="ECO:0007669"/>
    <property type="project" value="UniProtKB-KW"/>
</dbReference>
<dbReference type="InterPro" id="IPR058245">
    <property type="entry name" value="NreC/VraR/RcsB-like_REC"/>
</dbReference>
<evidence type="ECO:0000256" key="4">
    <source>
        <dbReference type="ARBA" id="ARBA00023163"/>
    </source>
</evidence>
<dbReference type="PANTHER" id="PTHR43214:SF24">
    <property type="entry name" value="TRANSCRIPTIONAL REGULATORY PROTEIN NARL-RELATED"/>
    <property type="match status" value="1"/>
</dbReference>
<dbReference type="GO" id="GO:0000160">
    <property type="term" value="P:phosphorelay signal transduction system"/>
    <property type="evidence" value="ECO:0007669"/>
    <property type="project" value="InterPro"/>
</dbReference>
<dbReference type="InterPro" id="IPR001789">
    <property type="entry name" value="Sig_transdc_resp-reg_receiver"/>
</dbReference>
<dbReference type="CDD" id="cd06170">
    <property type="entry name" value="LuxR_C_like"/>
    <property type="match status" value="1"/>
</dbReference>
<reference evidence="8" key="1">
    <citation type="submission" date="2024-07" db="EMBL/GenBank/DDBJ databases">
        <authorList>
            <person name="Yu S.T."/>
        </authorList>
    </citation>
    <scope>NUCLEOTIDE SEQUENCE</scope>
    <source>
        <strain evidence="8">R21</strain>
    </source>
</reference>
<dbReference type="SMART" id="SM00448">
    <property type="entry name" value="REC"/>
    <property type="match status" value="1"/>
</dbReference>
<evidence type="ECO:0000256" key="2">
    <source>
        <dbReference type="ARBA" id="ARBA00023015"/>
    </source>
</evidence>
<dbReference type="InterPro" id="IPR000792">
    <property type="entry name" value="Tscrpt_reg_LuxR_C"/>
</dbReference>
<evidence type="ECO:0000256" key="3">
    <source>
        <dbReference type="ARBA" id="ARBA00023125"/>
    </source>
</evidence>
<dbReference type="SUPFAM" id="SSF52172">
    <property type="entry name" value="CheY-like"/>
    <property type="match status" value="1"/>
</dbReference>
<dbReference type="InterPro" id="IPR011006">
    <property type="entry name" value="CheY-like_superfamily"/>
</dbReference>
<dbReference type="PRINTS" id="PR00038">
    <property type="entry name" value="HTHLUXR"/>
</dbReference>
<dbReference type="PROSITE" id="PS00622">
    <property type="entry name" value="HTH_LUXR_1"/>
    <property type="match status" value="1"/>
</dbReference>
<dbReference type="SUPFAM" id="SSF46894">
    <property type="entry name" value="C-terminal effector domain of the bipartite response regulators"/>
    <property type="match status" value="1"/>
</dbReference>
<organism evidence="8">
    <name type="scientific">Streptomyces sp. R21</name>
    <dbReference type="NCBI Taxonomy" id="3238627"/>
    <lineage>
        <taxon>Bacteria</taxon>
        <taxon>Bacillati</taxon>
        <taxon>Actinomycetota</taxon>
        <taxon>Actinomycetes</taxon>
        <taxon>Kitasatosporales</taxon>
        <taxon>Streptomycetaceae</taxon>
        <taxon>Streptomyces</taxon>
    </lineage>
</organism>
<dbReference type="Gene3D" id="3.40.50.2300">
    <property type="match status" value="1"/>
</dbReference>
<evidence type="ECO:0000313" key="8">
    <source>
        <dbReference type="EMBL" id="XDQ30523.1"/>
    </source>
</evidence>
<dbReference type="GO" id="GO:0006355">
    <property type="term" value="P:regulation of DNA-templated transcription"/>
    <property type="evidence" value="ECO:0007669"/>
    <property type="project" value="InterPro"/>
</dbReference>
<keyword evidence="3" id="KW-0238">DNA-binding</keyword>
<feature type="domain" description="HTH luxR-type" evidence="6">
    <location>
        <begin position="161"/>
        <end position="226"/>
    </location>
</feature>
<accession>A0AB39PI04</accession>
<dbReference type="PANTHER" id="PTHR43214">
    <property type="entry name" value="TWO-COMPONENT RESPONSE REGULATOR"/>
    <property type="match status" value="1"/>
</dbReference>
<dbReference type="InterPro" id="IPR016032">
    <property type="entry name" value="Sig_transdc_resp-reg_C-effctor"/>
</dbReference>
<dbReference type="SMART" id="SM00421">
    <property type="entry name" value="HTH_LUXR"/>
    <property type="match status" value="1"/>
</dbReference>
<sequence length="251" mass="27284">MTTVFIVNDHALQRLGLRLLLDAQPDLTVVGEAAHSPEAVRAAAEVHPEVVLVDMDAPHHQGVQTLRSIARPDSRPGAVGADRPRGRPPRVLALIPFDVDEYAGAVLHAGAGGYLLKDALPAELLAALRTVAGGDSVISPRLTSELINAVRHRIPEHTPERKLRLSLLTEREREVLIALASGWSNSEIAERLSIAPTTVKTHISSILTKAVARTRVQAVVFAYETGLVSLPWQQRRPRDADFSSIPRTPLR</sequence>
<feature type="modified residue" description="4-aspartylphosphate" evidence="5">
    <location>
        <position position="54"/>
    </location>
</feature>
<dbReference type="PROSITE" id="PS50110">
    <property type="entry name" value="RESPONSE_REGULATORY"/>
    <property type="match status" value="1"/>
</dbReference>
<dbReference type="RefSeq" id="WP_369240538.1">
    <property type="nucleotide sequence ID" value="NZ_CP163435.1"/>
</dbReference>